<evidence type="ECO:0008006" key="6">
    <source>
        <dbReference type="Google" id="ProtNLM"/>
    </source>
</evidence>
<evidence type="ECO:0000256" key="1">
    <source>
        <dbReference type="ARBA" id="ARBA00004196"/>
    </source>
</evidence>
<dbReference type="RefSeq" id="WP_376884505.1">
    <property type="nucleotide sequence ID" value="NZ_JBHUHR010000015.1"/>
</dbReference>
<organism evidence="4 5">
    <name type="scientific">Belliella marina</name>
    <dbReference type="NCBI Taxonomy" id="1644146"/>
    <lineage>
        <taxon>Bacteria</taxon>
        <taxon>Pseudomonadati</taxon>
        <taxon>Bacteroidota</taxon>
        <taxon>Cytophagia</taxon>
        <taxon>Cytophagales</taxon>
        <taxon>Cyclobacteriaceae</taxon>
        <taxon>Belliella</taxon>
    </lineage>
</organism>
<comment type="subcellular location">
    <subcellularLocation>
        <location evidence="1">Cell envelope</location>
    </subcellularLocation>
</comment>
<keyword evidence="5" id="KW-1185">Reference proteome</keyword>
<dbReference type="Proteomes" id="UP001597361">
    <property type="component" value="Unassembled WGS sequence"/>
</dbReference>
<dbReference type="EMBL" id="JBHUHR010000015">
    <property type="protein sequence ID" value="MFD2034404.1"/>
    <property type="molecule type" value="Genomic_DNA"/>
</dbReference>
<keyword evidence="3" id="KW-1133">Transmembrane helix</keyword>
<evidence type="ECO:0000256" key="2">
    <source>
        <dbReference type="ARBA" id="ARBA00023054"/>
    </source>
</evidence>
<dbReference type="PANTHER" id="PTHR32347:SF14">
    <property type="entry name" value="EFFLUX SYSTEM COMPONENT YKNX-RELATED"/>
    <property type="match status" value="1"/>
</dbReference>
<evidence type="ECO:0000313" key="4">
    <source>
        <dbReference type="EMBL" id="MFD2034404.1"/>
    </source>
</evidence>
<keyword evidence="3" id="KW-0812">Transmembrane</keyword>
<keyword evidence="2" id="KW-0175">Coiled coil</keyword>
<reference evidence="5" key="1">
    <citation type="journal article" date="2019" name="Int. J. Syst. Evol. Microbiol.">
        <title>The Global Catalogue of Microorganisms (GCM) 10K type strain sequencing project: providing services to taxonomists for standard genome sequencing and annotation.</title>
        <authorList>
            <consortium name="The Broad Institute Genomics Platform"/>
            <consortium name="The Broad Institute Genome Sequencing Center for Infectious Disease"/>
            <person name="Wu L."/>
            <person name="Ma J."/>
        </authorList>
    </citation>
    <scope>NUCLEOTIDE SEQUENCE [LARGE SCALE GENOMIC DNA]</scope>
    <source>
        <strain evidence="5">CGMCC 1.15180</strain>
    </source>
</reference>
<feature type="transmembrane region" description="Helical" evidence="3">
    <location>
        <begin position="7"/>
        <end position="27"/>
    </location>
</feature>
<evidence type="ECO:0000313" key="5">
    <source>
        <dbReference type="Proteomes" id="UP001597361"/>
    </source>
</evidence>
<dbReference type="InterPro" id="IPR050465">
    <property type="entry name" value="UPF0194_transport"/>
</dbReference>
<gene>
    <name evidence="4" type="ORF">ACFSKL_06355</name>
</gene>
<dbReference type="PANTHER" id="PTHR32347">
    <property type="entry name" value="EFFLUX SYSTEM COMPONENT YKNX-RELATED"/>
    <property type="match status" value="1"/>
</dbReference>
<sequence length="362" mass="41657">MKIKKLFKTVLTGTMIVLFAGLVYFLLNSYLLTYKIHTQGLVIPGKEWTLSRSGDGNFISSFKDNIKGVTTSFNVTEFSRGDVVGFELNPDFEEANHIVQGDTIGYIHSNEEQRRLIELVDALEVLNSELLFFTTGQKPEDIQVTDEKLKLAKQDLETEKILFERNRKLFEDSVITHQEMDLFLNQLKLKEYEVQIRAAEYSSAITGEKPEQEELIKSKIIRTQNQIEKIRERLGHFTVVSPFGGVIMKNSNNLPDMMKINVFDTTSVMVLLPVEIFDKRFTHRGDKVRILTKSDRKILEGNVIKIDNVVQKINNRQVFFVTAEVKDQNLEYIGELTEVEIITGEVSAWEYLTRSFNKTISK</sequence>
<evidence type="ECO:0000256" key="3">
    <source>
        <dbReference type="SAM" id="Phobius"/>
    </source>
</evidence>
<accession>A0ABW4VI87</accession>
<proteinExistence type="predicted"/>
<protein>
    <recommendedName>
        <fullName evidence="6">HlyD family efflux transporter periplasmic adaptor subunit</fullName>
    </recommendedName>
</protein>
<comment type="caution">
    <text evidence="4">The sequence shown here is derived from an EMBL/GenBank/DDBJ whole genome shotgun (WGS) entry which is preliminary data.</text>
</comment>
<keyword evidence="3" id="KW-0472">Membrane</keyword>
<name>A0ABW4VI87_9BACT</name>